<evidence type="ECO:0000313" key="19">
    <source>
        <dbReference type="Proteomes" id="UP000001610"/>
    </source>
</evidence>
<feature type="binding site" evidence="15">
    <location>
        <position position="554"/>
    </location>
    <ligand>
        <name>Ca(2+)</name>
        <dbReference type="ChEBI" id="CHEBI:29108"/>
    </ligand>
</feature>
<dbReference type="CDD" id="cd04056">
    <property type="entry name" value="Peptidases_S53"/>
    <property type="match status" value="1"/>
</dbReference>
<feature type="domain" description="Peptidase S53" evidence="17">
    <location>
        <begin position="206"/>
        <end position="571"/>
    </location>
</feature>
<dbReference type="Proteomes" id="UP000001610">
    <property type="component" value="Unassembled WGS sequence"/>
</dbReference>
<feature type="active site" description="Charge relay system" evidence="15">
    <location>
        <position position="491"/>
    </location>
</feature>
<feature type="chain" id="PRO_5012226546" description="tripeptidyl-peptidase II" evidence="16">
    <location>
        <begin position="16"/>
        <end position="571"/>
    </location>
</feature>
<dbReference type="InterPro" id="IPR030400">
    <property type="entry name" value="Sedolisin_dom"/>
</dbReference>
<evidence type="ECO:0000256" key="16">
    <source>
        <dbReference type="SAM" id="SignalP"/>
    </source>
</evidence>
<dbReference type="SUPFAM" id="SSF52743">
    <property type="entry name" value="Subtilisin-like"/>
    <property type="match status" value="1"/>
</dbReference>
<dbReference type="Pfam" id="PF09286">
    <property type="entry name" value="Pro-kuma_activ"/>
    <property type="match status" value="1"/>
</dbReference>
<evidence type="ECO:0000256" key="11">
    <source>
        <dbReference type="ARBA" id="ARBA00022837"/>
    </source>
</evidence>
<keyword evidence="7 15" id="KW-0479">Metal-binding</keyword>
<evidence type="ECO:0000256" key="15">
    <source>
        <dbReference type="PROSITE-ProRule" id="PRU01032"/>
    </source>
</evidence>
<dbReference type="InterPro" id="IPR015366">
    <property type="entry name" value="S53_propep"/>
</dbReference>
<dbReference type="AlphaFoldDB" id="G3J8H1"/>
<dbReference type="SMART" id="SM00944">
    <property type="entry name" value="Pro-kuma_activ"/>
    <property type="match status" value="1"/>
</dbReference>
<evidence type="ECO:0000256" key="8">
    <source>
        <dbReference type="ARBA" id="ARBA00022729"/>
    </source>
</evidence>
<accession>G3J8H1</accession>
<dbReference type="PANTHER" id="PTHR14218">
    <property type="entry name" value="PROTEASE S8 TRIPEPTIDYL PEPTIDASE I CLN2"/>
    <property type="match status" value="1"/>
</dbReference>
<feature type="signal peptide" evidence="16">
    <location>
        <begin position="1"/>
        <end position="15"/>
    </location>
</feature>
<dbReference type="InterPro" id="IPR000209">
    <property type="entry name" value="Peptidase_S8/S53_dom"/>
</dbReference>
<dbReference type="GO" id="GO:0006508">
    <property type="term" value="P:proteolysis"/>
    <property type="evidence" value="ECO:0007669"/>
    <property type="project" value="UniProtKB-KW"/>
</dbReference>
<dbReference type="OMA" id="VIRTMNY"/>
<proteinExistence type="predicted"/>
<evidence type="ECO:0000256" key="12">
    <source>
        <dbReference type="ARBA" id="ARBA00023026"/>
    </source>
</evidence>
<dbReference type="EMBL" id="JH126400">
    <property type="protein sequence ID" value="EGX94758.1"/>
    <property type="molecule type" value="Genomic_DNA"/>
</dbReference>
<keyword evidence="5" id="KW-0964">Secreted</keyword>
<evidence type="ECO:0000256" key="14">
    <source>
        <dbReference type="ARBA" id="ARBA00023180"/>
    </source>
</evidence>
<feature type="active site" description="Charge relay system" evidence="15">
    <location>
        <position position="276"/>
    </location>
</feature>
<evidence type="ECO:0000259" key="17">
    <source>
        <dbReference type="PROSITE" id="PS51695"/>
    </source>
</evidence>
<keyword evidence="10 15" id="KW-0720">Serine protease</keyword>
<feature type="binding site" evidence="15">
    <location>
        <position position="533"/>
    </location>
    <ligand>
        <name>Ca(2+)</name>
        <dbReference type="ChEBI" id="CHEBI:29108"/>
    </ligand>
</feature>
<keyword evidence="11 15" id="KW-0106">Calcium</keyword>
<dbReference type="HOGENOM" id="CLU_013783_3_0_1"/>
<organism evidence="18 19">
    <name type="scientific">Cordyceps militaris (strain CM01)</name>
    <name type="common">Caterpillar fungus</name>
    <dbReference type="NCBI Taxonomy" id="983644"/>
    <lineage>
        <taxon>Eukaryota</taxon>
        <taxon>Fungi</taxon>
        <taxon>Dikarya</taxon>
        <taxon>Ascomycota</taxon>
        <taxon>Pezizomycotina</taxon>
        <taxon>Sordariomycetes</taxon>
        <taxon>Hypocreomycetidae</taxon>
        <taxon>Hypocreales</taxon>
        <taxon>Cordycipitaceae</taxon>
        <taxon>Cordyceps</taxon>
    </lineage>
</organism>
<keyword evidence="19" id="KW-1185">Reference proteome</keyword>
<keyword evidence="6 15" id="KW-0645">Protease</keyword>
<feature type="active site" description="Charge relay system" evidence="15">
    <location>
        <position position="280"/>
    </location>
</feature>
<dbReference type="Gene3D" id="3.40.50.200">
    <property type="entry name" value="Peptidase S8/S53 domain"/>
    <property type="match status" value="1"/>
</dbReference>
<comment type="function">
    <text evidence="2">Secreted tripeptidyl-peptidase which degrades proteins at acidic pHs and is involved in virulence.</text>
</comment>
<dbReference type="GO" id="GO:0004252">
    <property type="term" value="F:serine-type endopeptidase activity"/>
    <property type="evidence" value="ECO:0007669"/>
    <property type="project" value="UniProtKB-UniRule"/>
</dbReference>
<dbReference type="eggNOG" id="ENOG502QR6D">
    <property type="taxonomic scope" value="Eukaryota"/>
</dbReference>
<sequence>MYTSLLPLLAALAAASPANLQMSLKHSLHMVPQGWEVHSDAPADQKLNLHIGLKEQNLDQLQKRLLEMSTPDHADYGKHMSKDEINALAAPTKETLTSVSSWLSSHGIDAGEVSNGLMPITVTIAQAEKLLGTKYQVYHHAADDKYTIRTTQYSLPQTVHSDVTMIQPTTMFSDMGMINRQLTASKTAISKVSASTKSRRAGCGSSVTPSCLQSLYNINYTPSSSASLLGVCGYLGEVASQDDLSSFLQEYSIKNAGTLSVELVNNGTNDGAGTTEAGLDIEYTVGLSAGINNVFYSTGGSPPWTPDSGSDPNKNTNEPYLDWLNYMLDKTDLPQTITSSYGDDEQTVPKDYADKVCNLFMKLGARGVSFMASSGDGGVSGGQPTNCLANDGSGKTKFLPTFPASCPWVTAVGGTTGTPEKAAGLSSGGFSEYYDVPDYQSSSTSTYLSGLGDKYAGLYNPKGRGIPDVAAQAINFRTVIAGNDQKVSGTSAASPTFAAVIALLNDYRVSQGKSPLGFLNPWLYSNATSGLNDITSGSNPGCKTDGFSAATGWDPVTGLGTPDLGKLQKIA</sequence>
<dbReference type="InterPro" id="IPR036852">
    <property type="entry name" value="Peptidase_S8/S53_dom_sf"/>
</dbReference>
<reference evidence="18 19" key="1">
    <citation type="journal article" date="2011" name="Genome Biol.">
        <title>Genome sequence of the insect pathogenic fungus Cordyceps militaris, a valued traditional Chinese medicine.</title>
        <authorList>
            <person name="Zheng P."/>
            <person name="Xia Y."/>
            <person name="Xiao G."/>
            <person name="Xiong C."/>
            <person name="Hu X."/>
            <person name="Zhang S."/>
            <person name="Zheng H."/>
            <person name="Huang Y."/>
            <person name="Zhou Y."/>
            <person name="Wang S."/>
            <person name="Zhao G.P."/>
            <person name="Liu X."/>
            <person name="St Leger R.J."/>
            <person name="Wang C."/>
        </authorList>
    </citation>
    <scope>NUCLEOTIDE SEQUENCE [LARGE SCALE GENOMIC DNA]</scope>
    <source>
        <strain evidence="18 19">CM01</strain>
    </source>
</reference>
<feature type="binding site" evidence="15">
    <location>
        <position position="552"/>
    </location>
    <ligand>
        <name>Ca(2+)</name>
        <dbReference type="ChEBI" id="CHEBI:29108"/>
    </ligand>
</feature>
<evidence type="ECO:0000256" key="1">
    <source>
        <dbReference type="ARBA" id="ARBA00001910"/>
    </source>
</evidence>
<dbReference type="VEuPathDB" id="FungiDB:CCM_03029"/>
<dbReference type="GO" id="GO:0005576">
    <property type="term" value="C:extracellular region"/>
    <property type="evidence" value="ECO:0007669"/>
    <property type="project" value="UniProtKB-SubCell"/>
</dbReference>
<evidence type="ECO:0000256" key="9">
    <source>
        <dbReference type="ARBA" id="ARBA00022801"/>
    </source>
</evidence>
<comment type="catalytic activity">
    <reaction evidence="1">
        <text>Release of an N-terminal tripeptide from a polypeptide.</text>
        <dbReference type="EC" id="3.4.14.10"/>
    </reaction>
</comment>
<dbReference type="Pfam" id="PF00082">
    <property type="entry name" value="Peptidase_S8"/>
    <property type="match status" value="1"/>
</dbReference>
<evidence type="ECO:0000256" key="2">
    <source>
        <dbReference type="ARBA" id="ARBA00002451"/>
    </source>
</evidence>
<dbReference type="SUPFAM" id="SSF54897">
    <property type="entry name" value="Protease propeptides/inhibitors"/>
    <property type="match status" value="1"/>
</dbReference>
<comment type="subcellular location">
    <subcellularLocation>
        <location evidence="3">Secreted</location>
        <location evidence="3">Extracellular space</location>
    </subcellularLocation>
</comment>
<dbReference type="GO" id="GO:0008240">
    <property type="term" value="F:tripeptidyl-peptidase activity"/>
    <property type="evidence" value="ECO:0007669"/>
    <property type="project" value="UniProtKB-EC"/>
</dbReference>
<evidence type="ECO:0000256" key="4">
    <source>
        <dbReference type="ARBA" id="ARBA00012462"/>
    </source>
</evidence>
<dbReference type="OrthoDB" id="409122at2759"/>
<evidence type="ECO:0000313" key="18">
    <source>
        <dbReference type="EMBL" id="EGX94758.1"/>
    </source>
</evidence>
<dbReference type="PROSITE" id="PS51695">
    <property type="entry name" value="SEDOLISIN"/>
    <property type="match status" value="1"/>
</dbReference>
<protein>
    <recommendedName>
        <fullName evidence="4">tripeptidyl-peptidase II</fullName>
        <ecNumber evidence="4">3.4.14.10</ecNumber>
    </recommendedName>
</protein>
<evidence type="ECO:0000256" key="3">
    <source>
        <dbReference type="ARBA" id="ARBA00004239"/>
    </source>
</evidence>
<gene>
    <name evidence="18" type="ORF">CCM_03029</name>
</gene>
<comment type="cofactor">
    <cofactor evidence="15">
        <name>Ca(2+)</name>
        <dbReference type="ChEBI" id="CHEBI:29108"/>
    </cofactor>
    <text evidence="15">Binds 1 Ca(2+) ion per subunit.</text>
</comment>
<dbReference type="RefSeq" id="XP_006668244.1">
    <property type="nucleotide sequence ID" value="XM_006668181.1"/>
</dbReference>
<keyword evidence="8 16" id="KW-0732">Signal</keyword>
<evidence type="ECO:0000256" key="13">
    <source>
        <dbReference type="ARBA" id="ARBA00023145"/>
    </source>
</evidence>
<dbReference type="KEGG" id="cmt:CCM_03029"/>
<dbReference type="InterPro" id="IPR023828">
    <property type="entry name" value="Peptidase_S8_Ser-AS"/>
</dbReference>
<keyword evidence="14" id="KW-0325">Glycoprotein</keyword>
<dbReference type="CDD" id="cd11377">
    <property type="entry name" value="Pro-peptidase_S53"/>
    <property type="match status" value="1"/>
</dbReference>
<dbReference type="GeneID" id="18165056"/>
<keyword evidence="13" id="KW-0865">Zymogen</keyword>
<evidence type="ECO:0000256" key="6">
    <source>
        <dbReference type="ARBA" id="ARBA00022670"/>
    </source>
</evidence>
<dbReference type="FunFam" id="3.40.50.200:FF:000015">
    <property type="entry name" value="Tripeptidyl peptidase A"/>
    <property type="match status" value="1"/>
</dbReference>
<dbReference type="PROSITE" id="PS00138">
    <property type="entry name" value="SUBTILASE_SER"/>
    <property type="match status" value="1"/>
</dbReference>
<dbReference type="InParanoid" id="G3J8H1"/>
<dbReference type="InterPro" id="IPR050819">
    <property type="entry name" value="Tripeptidyl-peptidase_I"/>
</dbReference>
<dbReference type="PANTHER" id="PTHR14218:SF15">
    <property type="entry name" value="TRIPEPTIDYL-PEPTIDASE 1"/>
    <property type="match status" value="1"/>
</dbReference>
<evidence type="ECO:0000256" key="7">
    <source>
        <dbReference type="ARBA" id="ARBA00022723"/>
    </source>
</evidence>
<name>G3J8H1_CORMM</name>
<dbReference type="EC" id="3.4.14.10" evidence="4"/>
<evidence type="ECO:0000256" key="5">
    <source>
        <dbReference type="ARBA" id="ARBA00022525"/>
    </source>
</evidence>
<feature type="binding site" evidence="15">
    <location>
        <position position="534"/>
    </location>
    <ligand>
        <name>Ca(2+)</name>
        <dbReference type="ChEBI" id="CHEBI:29108"/>
    </ligand>
</feature>
<dbReference type="GO" id="GO:0046872">
    <property type="term" value="F:metal ion binding"/>
    <property type="evidence" value="ECO:0007669"/>
    <property type="project" value="UniProtKB-UniRule"/>
</dbReference>
<keyword evidence="9 15" id="KW-0378">Hydrolase</keyword>
<evidence type="ECO:0000256" key="10">
    <source>
        <dbReference type="ARBA" id="ARBA00022825"/>
    </source>
</evidence>
<keyword evidence="12" id="KW-0843">Virulence</keyword>